<feature type="compositionally biased region" description="Basic and acidic residues" evidence="1">
    <location>
        <begin position="35"/>
        <end position="55"/>
    </location>
</feature>
<gene>
    <name evidence="2" type="ORF">O3W52_11195</name>
</gene>
<evidence type="ECO:0000313" key="2">
    <source>
        <dbReference type="EMBL" id="MCZ4090612.1"/>
    </source>
</evidence>
<evidence type="ECO:0000313" key="3">
    <source>
        <dbReference type="Proteomes" id="UP001079430"/>
    </source>
</evidence>
<organism evidence="2 3">
    <name type="scientific">Sinorhizobium psoraleae</name>
    <dbReference type="NCBI Taxonomy" id="520838"/>
    <lineage>
        <taxon>Bacteria</taxon>
        <taxon>Pseudomonadati</taxon>
        <taxon>Pseudomonadota</taxon>
        <taxon>Alphaproteobacteria</taxon>
        <taxon>Hyphomicrobiales</taxon>
        <taxon>Rhizobiaceae</taxon>
        <taxon>Sinorhizobium/Ensifer group</taxon>
        <taxon>Sinorhizobium</taxon>
    </lineage>
</organism>
<protein>
    <submittedName>
        <fullName evidence="2">Uncharacterized protein</fullName>
    </submittedName>
</protein>
<evidence type="ECO:0000256" key="1">
    <source>
        <dbReference type="SAM" id="MobiDB-lite"/>
    </source>
</evidence>
<dbReference type="RefSeq" id="WP_269279074.1">
    <property type="nucleotide sequence ID" value="NZ_JAPVOI010000004.1"/>
</dbReference>
<sequence>MSTLQPSDNEECLIRKLLWDDVLAERVKIYTPDRSATDDRHTEPTREGIGCDRENGSAQESEILRNFSDGIPAHLPHICHAPPYQGHTLAYNVAKEGKRVIVFAPPYLQPKQCGRWDSEAIVVQADIESSTGFHVAAEALQDHFDLIVFIRDPATFSDRMFLTESEDMLMSVHMWHLLNSRERVFKLLPEEDSDNVVLLNPPTVKFVDRSADHPLN</sequence>
<feature type="region of interest" description="Disordered" evidence="1">
    <location>
        <begin position="34"/>
        <end position="55"/>
    </location>
</feature>
<proteinExistence type="predicted"/>
<dbReference type="EMBL" id="JAPVOI010000004">
    <property type="protein sequence ID" value="MCZ4090612.1"/>
    <property type="molecule type" value="Genomic_DNA"/>
</dbReference>
<keyword evidence="3" id="KW-1185">Reference proteome</keyword>
<comment type="caution">
    <text evidence="2">The sequence shown here is derived from an EMBL/GenBank/DDBJ whole genome shotgun (WGS) entry which is preliminary data.</text>
</comment>
<name>A0ABT4KI27_9HYPH</name>
<accession>A0ABT4KI27</accession>
<dbReference type="Proteomes" id="UP001079430">
    <property type="component" value="Unassembled WGS sequence"/>
</dbReference>
<reference evidence="2" key="1">
    <citation type="submission" date="2022-10" db="EMBL/GenBank/DDBJ databases">
        <title>Whole genome sequencing of three plant growth promoting bacteria isolated from Vachellia tortilis subsp. raddiana in Morocco.</title>
        <authorList>
            <person name="Hnini M."/>
            <person name="Zouagui R."/>
            <person name="Zouagui H."/>
            <person name="Chemao Elfihri M.-W."/>
            <person name="Ibrahimi A."/>
            <person name="Sbabou L."/>
            <person name="Aurag J."/>
        </authorList>
    </citation>
    <scope>NUCLEOTIDE SEQUENCE</scope>
    <source>
        <strain evidence="2">LMR678</strain>
    </source>
</reference>